<keyword evidence="3 5" id="KW-1133">Transmembrane helix</keyword>
<dbReference type="RefSeq" id="WP_185691509.1">
    <property type="nucleotide sequence ID" value="NZ_JACHVA010000036.1"/>
</dbReference>
<evidence type="ECO:0000256" key="6">
    <source>
        <dbReference type="RuleBase" id="RU000471"/>
    </source>
</evidence>
<keyword evidence="2 5" id="KW-0812">Transmembrane</keyword>
<feature type="transmembrane region" description="Helical" evidence="5">
    <location>
        <begin position="300"/>
        <end position="327"/>
    </location>
</feature>
<feature type="transmembrane region" description="Helical" evidence="5">
    <location>
        <begin position="6"/>
        <end position="29"/>
    </location>
</feature>
<feature type="transmembrane region" description="Helical" evidence="5">
    <location>
        <begin position="339"/>
        <end position="362"/>
    </location>
</feature>
<name>A0A7X1E2S9_9BACT</name>
<dbReference type="Proteomes" id="UP000525652">
    <property type="component" value="Unassembled WGS sequence"/>
</dbReference>
<feature type="transmembrane region" description="Helical" evidence="5">
    <location>
        <begin position="212"/>
        <end position="231"/>
    </location>
</feature>
<protein>
    <recommendedName>
        <fullName evidence="5">NADH-quinone oxidoreductase subunit H</fullName>
        <ecNumber evidence="5">7.1.1.-</ecNumber>
    </recommendedName>
    <alternativeName>
        <fullName evidence="5">NADH dehydrogenase I subunit H</fullName>
    </alternativeName>
    <alternativeName>
        <fullName evidence="5">NDH-1 subunit H</fullName>
    </alternativeName>
</protein>
<organism evidence="7 8">
    <name type="scientific">Puniceicoccus vermicola</name>
    <dbReference type="NCBI Taxonomy" id="388746"/>
    <lineage>
        <taxon>Bacteria</taxon>
        <taxon>Pseudomonadati</taxon>
        <taxon>Verrucomicrobiota</taxon>
        <taxon>Opitutia</taxon>
        <taxon>Puniceicoccales</taxon>
        <taxon>Puniceicoccaceae</taxon>
        <taxon>Puniceicoccus</taxon>
    </lineage>
</organism>
<evidence type="ECO:0000256" key="1">
    <source>
        <dbReference type="ARBA" id="ARBA00004141"/>
    </source>
</evidence>
<comment type="similarity">
    <text evidence="5 6">Belongs to the complex I subunit 1 family.</text>
</comment>
<keyword evidence="5" id="KW-0874">Quinone</keyword>
<dbReference type="PANTHER" id="PTHR11432:SF3">
    <property type="entry name" value="NADH-UBIQUINONE OXIDOREDUCTASE CHAIN 1"/>
    <property type="match status" value="1"/>
</dbReference>
<evidence type="ECO:0000313" key="7">
    <source>
        <dbReference type="EMBL" id="MBC2600770.1"/>
    </source>
</evidence>
<reference evidence="7 8" key="1">
    <citation type="submission" date="2020-07" db="EMBL/GenBank/DDBJ databases">
        <authorList>
            <person name="Feng X."/>
        </authorList>
    </citation>
    <scope>NUCLEOTIDE SEQUENCE [LARGE SCALE GENOMIC DNA]</scope>
    <source>
        <strain evidence="7 8">JCM14086</strain>
    </source>
</reference>
<keyword evidence="5" id="KW-1003">Cell membrane</keyword>
<evidence type="ECO:0000256" key="2">
    <source>
        <dbReference type="ARBA" id="ARBA00022692"/>
    </source>
</evidence>
<dbReference type="AlphaFoldDB" id="A0A7X1E2S9"/>
<keyword evidence="4 5" id="KW-0472">Membrane</keyword>
<comment type="catalytic activity">
    <reaction evidence="5">
        <text>a quinone + NADH + 5 H(+)(in) = a quinol + NAD(+) + 4 H(+)(out)</text>
        <dbReference type="Rhea" id="RHEA:57888"/>
        <dbReference type="ChEBI" id="CHEBI:15378"/>
        <dbReference type="ChEBI" id="CHEBI:24646"/>
        <dbReference type="ChEBI" id="CHEBI:57540"/>
        <dbReference type="ChEBI" id="CHEBI:57945"/>
        <dbReference type="ChEBI" id="CHEBI:132124"/>
    </reaction>
</comment>
<feature type="transmembrane region" description="Helical" evidence="5">
    <location>
        <begin position="134"/>
        <end position="153"/>
    </location>
</feature>
<evidence type="ECO:0000256" key="3">
    <source>
        <dbReference type="ARBA" id="ARBA00022989"/>
    </source>
</evidence>
<keyword evidence="5" id="KW-1278">Translocase</keyword>
<keyword evidence="5" id="KW-0830">Ubiquinone</keyword>
<keyword evidence="8" id="KW-1185">Reference proteome</keyword>
<comment type="caution">
    <text evidence="5">Lacks conserved residue(s) required for the propagation of feature annotation.</text>
</comment>
<sequence>MELTSVLLKIVYAVLMIVVVMTMAGYSVLIERKVSSWVQGRVGPNRASPFFVKYLPVIGPMLVRWGIFQPVADGLKFLFKEEITPGHVNKVYYYMAPIIALVPALTTMVVIPFGQYTNPDTGAVNPLMLAPLDIGILFIFAVSSLGVYGIVLAGWSSNNKYSFLGSIRSSAQMISYELSLGLSIFPLFLWLNAPGVEGGLGLTSVVGYQQNIWFIFVQPLSALLFLVAIFAETNRLPFDMAESETDLVGGFHTEYGCFKFGIFFVAEYAHIVIGSALFALLFLGGWHFLPGVANPWPDGWIGGVLSTIWFIIKVVAMIVFFVLIRWTIPRFRYDQVMKLGWTILLPLAIANLILNAIIIAIIDTQ</sequence>
<dbReference type="Pfam" id="PF00146">
    <property type="entry name" value="NADHdh"/>
    <property type="match status" value="1"/>
</dbReference>
<comment type="subunit">
    <text evidence="5">NDH-1 is composed of 14 different subunits. Subunits NuoA, H, J, K, L, M, N constitute the membrane sector of the complex.</text>
</comment>
<dbReference type="GO" id="GO:0005886">
    <property type="term" value="C:plasma membrane"/>
    <property type="evidence" value="ECO:0007669"/>
    <property type="project" value="UniProtKB-SubCell"/>
</dbReference>
<evidence type="ECO:0000313" key="8">
    <source>
        <dbReference type="Proteomes" id="UP000525652"/>
    </source>
</evidence>
<dbReference type="EMBL" id="JACHVA010000036">
    <property type="protein sequence ID" value="MBC2600770.1"/>
    <property type="molecule type" value="Genomic_DNA"/>
</dbReference>
<accession>A0A7X1E2S9</accession>
<comment type="subcellular location">
    <subcellularLocation>
        <location evidence="5 6">Cell membrane</location>
        <topology evidence="5 6">Multi-pass membrane protein</topology>
    </subcellularLocation>
    <subcellularLocation>
        <location evidence="1">Membrane</location>
        <topology evidence="1">Multi-pass membrane protein</topology>
    </subcellularLocation>
</comment>
<dbReference type="InterPro" id="IPR001694">
    <property type="entry name" value="NADH_UbQ_OxRdtase_su1/FPO"/>
</dbReference>
<dbReference type="HAMAP" id="MF_01350">
    <property type="entry name" value="NDH1_NuoH"/>
    <property type="match status" value="1"/>
</dbReference>
<comment type="caution">
    <text evidence="7">The sequence shown here is derived from an EMBL/GenBank/DDBJ whole genome shotgun (WGS) entry which is preliminary data.</text>
</comment>
<gene>
    <name evidence="5" type="primary">nuoH</name>
    <name evidence="7" type="ORF">H5P30_03130</name>
</gene>
<dbReference type="EC" id="7.1.1.-" evidence="5"/>
<evidence type="ECO:0000256" key="5">
    <source>
        <dbReference type="HAMAP-Rule" id="MF_01350"/>
    </source>
</evidence>
<dbReference type="PANTHER" id="PTHR11432">
    <property type="entry name" value="NADH DEHYDROGENASE SUBUNIT 1"/>
    <property type="match status" value="1"/>
</dbReference>
<feature type="transmembrane region" description="Helical" evidence="5">
    <location>
        <begin position="91"/>
        <end position="114"/>
    </location>
</feature>
<dbReference type="GO" id="GO:0009060">
    <property type="term" value="P:aerobic respiration"/>
    <property type="evidence" value="ECO:0007669"/>
    <property type="project" value="TreeGrafter"/>
</dbReference>
<dbReference type="GO" id="GO:0016655">
    <property type="term" value="F:oxidoreductase activity, acting on NAD(P)H, quinone or similar compound as acceptor"/>
    <property type="evidence" value="ECO:0007669"/>
    <property type="project" value="UniProtKB-UniRule"/>
</dbReference>
<dbReference type="GO" id="GO:0003954">
    <property type="term" value="F:NADH dehydrogenase activity"/>
    <property type="evidence" value="ECO:0007669"/>
    <property type="project" value="TreeGrafter"/>
</dbReference>
<keyword evidence="5 6" id="KW-0520">NAD</keyword>
<feature type="transmembrane region" description="Helical" evidence="5">
    <location>
        <begin position="268"/>
        <end position="288"/>
    </location>
</feature>
<proteinExistence type="inferred from homology"/>
<dbReference type="InterPro" id="IPR018086">
    <property type="entry name" value="NADH_UbQ_OxRdtase_su1_CS"/>
</dbReference>
<dbReference type="GO" id="GO:0048038">
    <property type="term" value="F:quinone binding"/>
    <property type="evidence" value="ECO:0007669"/>
    <property type="project" value="UniProtKB-KW"/>
</dbReference>
<evidence type="ECO:0000256" key="4">
    <source>
        <dbReference type="ARBA" id="ARBA00023136"/>
    </source>
</evidence>
<comment type="function">
    <text evidence="5">NDH-1 shuttles electrons from NADH, via FMN and iron-sulfur (Fe-S) centers, to quinones in the respiratory chain. The immediate electron acceptor for the enzyme in this species is believed to be ubiquinone. Couples the redox reaction to proton translocation (for every two electrons transferred, four hydrogen ions are translocated across the cytoplasmic membrane), and thus conserves the redox energy in a proton gradient. This subunit may bind ubiquinone.</text>
</comment>
<dbReference type="PROSITE" id="PS00668">
    <property type="entry name" value="COMPLEX1_ND1_2"/>
    <property type="match status" value="1"/>
</dbReference>